<dbReference type="InterPro" id="IPR013783">
    <property type="entry name" value="Ig-like_fold"/>
</dbReference>
<dbReference type="PROSITE" id="PS50835">
    <property type="entry name" value="IG_LIKE"/>
    <property type="match status" value="3"/>
</dbReference>
<protein>
    <submittedName>
        <fullName evidence="7 8">Peroxidasin homolog</fullName>
    </submittedName>
</protein>
<dbReference type="PANTHER" id="PTHR10075:SF14">
    <property type="entry name" value="CELL ADHESION MOLECULE DSCAM2-RELATED"/>
    <property type="match status" value="1"/>
</dbReference>
<dbReference type="InterPro" id="IPR007110">
    <property type="entry name" value="Ig-like_dom"/>
</dbReference>
<dbReference type="RefSeq" id="XP_031553551.1">
    <property type="nucleotide sequence ID" value="XM_031697691.1"/>
</dbReference>
<dbReference type="NCBIfam" id="NF040941">
    <property type="entry name" value="GGGWT_bact"/>
    <property type="match status" value="1"/>
</dbReference>
<evidence type="ECO:0000259" key="5">
    <source>
        <dbReference type="PROSITE" id="PS51406"/>
    </source>
</evidence>
<feature type="domain" description="Ig-like" evidence="4">
    <location>
        <begin position="57"/>
        <end position="138"/>
    </location>
</feature>
<dbReference type="InterPro" id="IPR008160">
    <property type="entry name" value="Collagen"/>
</dbReference>
<dbReference type="Proteomes" id="UP000515163">
    <property type="component" value="Unplaced"/>
</dbReference>
<dbReference type="RefSeq" id="XP_031553550.1">
    <property type="nucleotide sequence ID" value="XM_031697690.1"/>
</dbReference>
<feature type="compositionally biased region" description="Basic and acidic residues" evidence="3">
    <location>
        <begin position="1"/>
        <end position="20"/>
    </location>
</feature>
<feature type="domain" description="Ig-like" evidence="4">
    <location>
        <begin position="142"/>
        <end position="226"/>
    </location>
</feature>
<keyword evidence="1" id="KW-1015">Disulfide bond</keyword>
<sequence length="508" mass="54158">MRGPDGKHGQKGEKGNEGSRGHTGKRGPKGKKGNKGQPGQSGLQGQKGDPGISVSSPSILVGPKSATVTQHSNVSFTCNASGLPVPDIKWSGEPGLGANHVIQGKTLWLVNTSLSDDGVYTCTASSVLGSVRKSAVLTVHVPVQFVTRPKPTVIEEGRPLSLSCEATGNPPPKITWKRISGSLDPSRVIISTGNLTIKSTILTDADIYMCMARNLLNVQSSTANVIVVPRLRFTLTPASKNISLKYGATLRLDCQATSGDFKPPRGTNLNVLANGTLVKDGVETGDSGLYVCTAKNIVAQISTRVSVDVIIPRTCSELKRFGTTSLSGFAMIDPDGDGEDPPFQVYCDMQDKHQVGVTVISHDSEQRTLVRGYESPGSYSRNVVYSGVITSQLASLTRVSTRCEQYIIYKCFNSVLRGFGWWSSREGAKMVNWGGVPTGVKKCACGLTDTCANKGGLCNCDANDDVWREDDGLLTDKSHLPVSQLRFGETGDSGEKGYHTLGKLKCFG</sequence>
<reference evidence="7 8" key="1">
    <citation type="submission" date="2025-04" db="UniProtKB">
        <authorList>
            <consortium name="RefSeq"/>
        </authorList>
    </citation>
    <scope>IDENTIFICATION</scope>
    <source>
        <tissue evidence="7 8">Tentacle</tissue>
    </source>
</reference>
<feature type="compositionally biased region" description="Basic residues" evidence="3">
    <location>
        <begin position="22"/>
        <end position="34"/>
    </location>
</feature>
<dbReference type="FunFam" id="2.60.40.10:FF:000032">
    <property type="entry name" value="palladin isoform X1"/>
    <property type="match status" value="1"/>
</dbReference>
<dbReference type="InterPro" id="IPR003599">
    <property type="entry name" value="Ig_sub"/>
</dbReference>
<feature type="domain" description="Ig-like" evidence="4">
    <location>
        <begin position="229"/>
        <end position="308"/>
    </location>
</feature>
<gene>
    <name evidence="7 8" type="primary">LOC116290619</name>
</gene>
<dbReference type="SMART" id="SM00409">
    <property type="entry name" value="IG"/>
    <property type="match status" value="3"/>
</dbReference>
<feature type="region of interest" description="Disordered" evidence="3">
    <location>
        <begin position="1"/>
        <end position="59"/>
    </location>
</feature>
<feature type="domain" description="Fibrinogen C-terminal" evidence="5">
    <location>
        <begin position="306"/>
        <end position="362"/>
    </location>
</feature>
<dbReference type="GO" id="GO:0070593">
    <property type="term" value="P:dendrite self-avoidance"/>
    <property type="evidence" value="ECO:0007669"/>
    <property type="project" value="TreeGrafter"/>
</dbReference>
<dbReference type="PROSITE" id="PS51406">
    <property type="entry name" value="FIBRINOGEN_C_2"/>
    <property type="match status" value="1"/>
</dbReference>
<dbReference type="Pfam" id="PF01391">
    <property type="entry name" value="Collagen"/>
    <property type="match status" value="1"/>
</dbReference>
<keyword evidence="6" id="KW-1185">Reference proteome</keyword>
<dbReference type="GO" id="GO:0007411">
    <property type="term" value="P:axon guidance"/>
    <property type="evidence" value="ECO:0007669"/>
    <property type="project" value="TreeGrafter"/>
</dbReference>
<dbReference type="SMART" id="SM00408">
    <property type="entry name" value="IGc2"/>
    <property type="match status" value="3"/>
</dbReference>
<evidence type="ECO:0000313" key="6">
    <source>
        <dbReference type="Proteomes" id="UP000515163"/>
    </source>
</evidence>
<dbReference type="Pfam" id="PF13927">
    <property type="entry name" value="Ig_3"/>
    <property type="match status" value="2"/>
</dbReference>
<evidence type="ECO:0000256" key="1">
    <source>
        <dbReference type="ARBA" id="ARBA00023157"/>
    </source>
</evidence>
<dbReference type="KEGG" id="aten:116290619"/>
<dbReference type="SUPFAM" id="SSF48726">
    <property type="entry name" value="Immunoglobulin"/>
    <property type="match status" value="3"/>
</dbReference>
<dbReference type="Gene3D" id="2.60.120.1000">
    <property type="match status" value="1"/>
</dbReference>
<evidence type="ECO:0000256" key="3">
    <source>
        <dbReference type="SAM" id="MobiDB-lite"/>
    </source>
</evidence>
<dbReference type="GO" id="GO:0005886">
    <property type="term" value="C:plasma membrane"/>
    <property type="evidence" value="ECO:0007669"/>
    <property type="project" value="TreeGrafter"/>
</dbReference>
<dbReference type="PANTHER" id="PTHR10075">
    <property type="entry name" value="BASIGIN RELATED"/>
    <property type="match status" value="1"/>
</dbReference>
<dbReference type="GO" id="GO:0098632">
    <property type="term" value="F:cell-cell adhesion mediator activity"/>
    <property type="evidence" value="ECO:0007669"/>
    <property type="project" value="TreeGrafter"/>
</dbReference>
<name>A0A6P8HD19_ACTTE</name>
<evidence type="ECO:0000313" key="7">
    <source>
        <dbReference type="RefSeq" id="XP_031553550.1"/>
    </source>
</evidence>
<dbReference type="InterPro" id="IPR036056">
    <property type="entry name" value="Fibrinogen-like_C"/>
</dbReference>
<dbReference type="GO" id="GO:0007156">
    <property type="term" value="P:homophilic cell adhesion via plasma membrane adhesion molecules"/>
    <property type="evidence" value="ECO:0007669"/>
    <property type="project" value="TreeGrafter"/>
</dbReference>
<proteinExistence type="predicted"/>
<keyword evidence="2" id="KW-0393">Immunoglobulin domain</keyword>
<evidence type="ECO:0000256" key="2">
    <source>
        <dbReference type="ARBA" id="ARBA00023319"/>
    </source>
</evidence>
<dbReference type="GeneID" id="116290619"/>
<dbReference type="GO" id="GO:0030424">
    <property type="term" value="C:axon"/>
    <property type="evidence" value="ECO:0007669"/>
    <property type="project" value="TreeGrafter"/>
</dbReference>
<dbReference type="SUPFAM" id="SSF56496">
    <property type="entry name" value="Fibrinogen C-terminal domain-like"/>
    <property type="match status" value="1"/>
</dbReference>
<dbReference type="AlphaFoldDB" id="A0A6P8HD19"/>
<organism evidence="6 8">
    <name type="scientific">Actinia tenebrosa</name>
    <name type="common">Australian red waratah sea anemone</name>
    <dbReference type="NCBI Taxonomy" id="6105"/>
    <lineage>
        <taxon>Eukaryota</taxon>
        <taxon>Metazoa</taxon>
        <taxon>Cnidaria</taxon>
        <taxon>Anthozoa</taxon>
        <taxon>Hexacorallia</taxon>
        <taxon>Actiniaria</taxon>
        <taxon>Actiniidae</taxon>
        <taxon>Actinia</taxon>
    </lineage>
</organism>
<dbReference type="InterPro" id="IPR002181">
    <property type="entry name" value="Fibrinogen_a/b/g_C_dom"/>
</dbReference>
<dbReference type="Gene3D" id="2.60.40.10">
    <property type="entry name" value="Immunoglobulins"/>
    <property type="match status" value="2"/>
</dbReference>
<evidence type="ECO:0000313" key="8">
    <source>
        <dbReference type="RefSeq" id="XP_031553551.1"/>
    </source>
</evidence>
<dbReference type="InterPro" id="IPR003598">
    <property type="entry name" value="Ig_sub2"/>
</dbReference>
<dbReference type="OrthoDB" id="5986691at2759"/>
<evidence type="ECO:0000259" key="4">
    <source>
        <dbReference type="PROSITE" id="PS50835"/>
    </source>
</evidence>
<dbReference type="InterPro" id="IPR036179">
    <property type="entry name" value="Ig-like_dom_sf"/>
</dbReference>
<accession>A0A6P8HD19</accession>